<dbReference type="PANTHER" id="PTHR43731:SF9">
    <property type="entry name" value="SLR1461 PROTEIN"/>
    <property type="match status" value="1"/>
</dbReference>
<dbReference type="InterPro" id="IPR050925">
    <property type="entry name" value="Rhomboid_protease_S54"/>
</dbReference>
<feature type="transmembrane region" description="Helical" evidence="5">
    <location>
        <begin position="53"/>
        <end position="76"/>
    </location>
</feature>
<reference evidence="7 8" key="1">
    <citation type="submission" date="2020-01" db="EMBL/GenBank/DDBJ databases">
        <authorList>
            <person name="Chen J."/>
            <person name="Zhu S."/>
            <person name="Yang J."/>
        </authorList>
    </citation>
    <scope>NUCLEOTIDE SEQUENCE [LARGE SCALE GENOMIC DNA]</scope>
    <source>
        <strain evidence="7 8">345S023</strain>
    </source>
</reference>
<keyword evidence="3 5" id="KW-1133">Transmembrane helix</keyword>
<dbReference type="GO" id="GO:0004252">
    <property type="term" value="F:serine-type endopeptidase activity"/>
    <property type="evidence" value="ECO:0007669"/>
    <property type="project" value="InterPro"/>
</dbReference>
<comment type="caution">
    <text evidence="7">The sequence shown here is derived from an EMBL/GenBank/DDBJ whole genome shotgun (WGS) entry which is preliminary data.</text>
</comment>
<comment type="subcellular location">
    <subcellularLocation>
        <location evidence="1">Membrane</location>
        <topology evidence="1">Multi-pass membrane protein</topology>
    </subcellularLocation>
</comment>
<proteinExistence type="predicted"/>
<keyword evidence="4 5" id="KW-0472">Membrane</keyword>
<dbReference type="InterPro" id="IPR035952">
    <property type="entry name" value="Rhomboid-like_sf"/>
</dbReference>
<feature type="transmembrane region" description="Helical" evidence="5">
    <location>
        <begin position="83"/>
        <end position="102"/>
    </location>
</feature>
<gene>
    <name evidence="7" type="ORF">GTH32_09580</name>
</gene>
<dbReference type="Pfam" id="PF01694">
    <property type="entry name" value="Rhomboid"/>
    <property type="match status" value="1"/>
</dbReference>
<dbReference type="RefSeq" id="WP_163085110.1">
    <property type="nucleotide sequence ID" value="NZ_JAAAWN010000010.1"/>
</dbReference>
<dbReference type="SUPFAM" id="SSF144091">
    <property type="entry name" value="Rhomboid-like"/>
    <property type="match status" value="1"/>
</dbReference>
<name>A0A7X5LL93_9ALTE</name>
<feature type="transmembrane region" description="Helical" evidence="5">
    <location>
        <begin position="133"/>
        <end position="152"/>
    </location>
</feature>
<keyword evidence="7" id="KW-0645">Protease</keyword>
<evidence type="ECO:0000256" key="1">
    <source>
        <dbReference type="ARBA" id="ARBA00004141"/>
    </source>
</evidence>
<evidence type="ECO:0000256" key="3">
    <source>
        <dbReference type="ARBA" id="ARBA00022989"/>
    </source>
</evidence>
<evidence type="ECO:0000259" key="6">
    <source>
        <dbReference type="Pfam" id="PF01694"/>
    </source>
</evidence>
<dbReference type="GO" id="GO:0006508">
    <property type="term" value="P:proteolysis"/>
    <property type="evidence" value="ECO:0007669"/>
    <property type="project" value="UniProtKB-KW"/>
</dbReference>
<keyword evidence="8" id="KW-1185">Reference proteome</keyword>
<dbReference type="PANTHER" id="PTHR43731">
    <property type="entry name" value="RHOMBOID PROTEASE"/>
    <property type="match status" value="1"/>
</dbReference>
<dbReference type="Proteomes" id="UP000470213">
    <property type="component" value="Unassembled WGS sequence"/>
</dbReference>
<accession>A0A7X5LL93</accession>
<evidence type="ECO:0000256" key="5">
    <source>
        <dbReference type="SAM" id="Phobius"/>
    </source>
</evidence>
<evidence type="ECO:0000256" key="4">
    <source>
        <dbReference type="ARBA" id="ARBA00023136"/>
    </source>
</evidence>
<sequence>MKPLSFQLRMLLTLGAFLILLEVVNLLTGNSLNQFGVVPRSLAHLPYIFTAPFLHGSPSHLMANIFPLLLFMWLSMQWGKRTFLLATASALIVGGLGVWLFARTAVHIGASGMVYGYFGFLVLAGFKSRKIKYLIISVVVAIIYGGMIMGILPTSRFISFEYHLFGFLGGLIAAWYWAR</sequence>
<keyword evidence="2 5" id="KW-0812">Transmembrane</keyword>
<keyword evidence="7" id="KW-0378">Hydrolase</keyword>
<dbReference type="EMBL" id="JAAAWN010000010">
    <property type="protein sequence ID" value="NDV91430.1"/>
    <property type="molecule type" value="Genomic_DNA"/>
</dbReference>
<dbReference type="Gene3D" id="1.20.1540.10">
    <property type="entry name" value="Rhomboid-like"/>
    <property type="match status" value="1"/>
</dbReference>
<evidence type="ECO:0000313" key="8">
    <source>
        <dbReference type="Proteomes" id="UP000470213"/>
    </source>
</evidence>
<feature type="domain" description="Peptidase S54 rhomboid" evidence="6">
    <location>
        <begin position="48"/>
        <end position="177"/>
    </location>
</feature>
<dbReference type="InterPro" id="IPR022764">
    <property type="entry name" value="Peptidase_S54_rhomboid_dom"/>
</dbReference>
<dbReference type="AlphaFoldDB" id="A0A7X5LL93"/>
<evidence type="ECO:0000313" key="7">
    <source>
        <dbReference type="EMBL" id="NDV91430.1"/>
    </source>
</evidence>
<feature type="transmembrane region" description="Helical" evidence="5">
    <location>
        <begin position="108"/>
        <end position="126"/>
    </location>
</feature>
<organism evidence="7 8">
    <name type="scientific">Alteromonas profundi</name>
    <dbReference type="NCBI Taxonomy" id="2696062"/>
    <lineage>
        <taxon>Bacteria</taxon>
        <taxon>Pseudomonadati</taxon>
        <taxon>Pseudomonadota</taxon>
        <taxon>Gammaproteobacteria</taxon>
        <taxon>Alteromonadales</taxon>
        <taxon>Alteromonadaceae</taxon>
        <taxon>Alteromonas/Salinimonas group</taxon>
        <taxon>Alteromonas</taxon>
    </lineage>
</organism>
<feature type="transmembrane region" description="Helical" evidence="5">
    <location>
        <begin position="158"/>
        <end position="178"/>
    </location>
</feature>
<evidence type="ECO:0000256" key="2">
    <source>
        <dbReference type="ARBA" id="ARBA00022692"/>
    </source>
</evidence>
<protein>
    <submittedName>
        <fullName evidence="7">Rhomboid family intramembrane serine protease</fullName>
    </submittedName>
</protein>
<dbReference type="GO" id="GO:0016020">
    <property type="term" value="C:membrane"/>
    <property type="evidence" value="ECO:0007669"/>
    <property type="project" value="UniProtKB-SubCell"/>
</dbReference>